<feature type="signal peptide" evidence="2">
    <location>
        <begin position="1"/>
        <end position="20"/>
    </location>
</feature>
<feature type="compositionally biased region" description="Polar residues" evidence="1">
    <location>
        <begin position="233"/>
        <end position="242"/>
    </location>
</feature>
<evidence type="ECO:0000313" key="3">
    <source>
        <dbReference type="EnsemblMetazoa" id="XP_028516464.1"/>
    </source>
</evidence>
<accession>A0A913YMV6</accession>
<dbReference type="OMA" id="RCQANEN"/>
<dbReference type="OrthoDB" id="10322988at2759"/>
<protein>
    <submittedName>
        <fullName evidence="3">Uncharacterized protein</fullName>
    </submittedName>
</protein>
<dbReference type="RefSeq" id="XP_028516464.1">
    <property type="nucleotide sequence ID" value="XM_028660663.1"/>
</dbReference>
<organism evidence="3 4">
    <name type="scientific">Exaiptasia diaphana</name>
    <name type="common">Tropical sea anemone</name>
    <name type="synonym">Aiptasia pulchella</name>
    <dbReference type="NCBI Taxonomy" id="2652724"/>
    <lineage>
        <taxon>Eukaryota</taxon>
        <taxon>Metazoa</taxon>
        <taxon>Cnidaria</taxon>
        <taxon>Anthozoa</taxon>
        <taxon>Hexacorallia</taxon>
        <taxon>Actiniaria</taxon>
        <taxon>Aiptasiidae</taxon>
        <taxon>Exaiptasia</taxon>
    </lineage>
</organism>
<proteinExistence type="predicted"/>
<keyword evidence="4" id="KW-1185">Reference proteome</keyword>
<name>A0A913YMV6_EXADI</name>
<sequence>MARTLFLFLILYLLCVNCTGREVFNITRTTSLEYDIFQVPNCRSCSNFVDASNYGSSSCNCACKAKSSTFGALSTAWRCQANENARKEAGCTFYFEGKTATDPIKILSGERKTYKILIPSIYSKIDYSNSRYRECNGNWRGLGTLVKAPGPFSLDPIPEISAGNKMRKFTFRVTKNEKLLGGKLIRLGLTTRGTKSCVLFKIEGTTQCPVNVTQPSSTQSPPVTVLTTNTMTHGKTRSTNMPITSKITKETSKSTTAPPATTTSSTGKGESKPRSSGKETPSVFVAAIAVAV</sequence>
<evidence type="ECO:0000256" key="1">
    <source>
        <dbReference type="SAM" id="MobiDB-lite"/>
    </source>
</evidence>
<feature type="region of interest" description="Disordered" evidence="1">
    <location>
        <begin position="233"/>
        <end position="282"/>
    </location>
</feature>
<keyword evidence="2" id="KW-0732">Signal</keyword>
<reference evidence="3" key="1">
    <citation type="submission" date="2022-11" db="UniProtKB">
        <authorList>
            <consortium name="EnsemblMetazoa"/>
        </authorList>
    </citation>
    <scope>IDENTIFICATION</scope>
</reference>
<dbReference type="GeneID" id="114575562"/>
<dbReference type="AlphaFoldDB" id="A0A913YMV6"/>
<dbReference type="KEGG" id="epa:114575562"/>
<dbReference type="EnsemblMetazoa" id="XM_028660663.1">
    <property type="protein sequence ID" value="XP_028516464.1"/>
    <property type="gene ID" value="LOC114575562"/>
</dbReference>
<feature type="compositionally biased region" description="Low complexity" evidence="1">
    <location>
        <begin position="253"/>
        <end position="266"/>
    </location>
</feature>
<dbReference type="Proteomes" id="UP000887567">
    <property type="component" value="Unplaced"/>
</dbReference>
<feature type="chain" id="PRO_5037656507" evidence="2">
    <location>
        <begin position="21"/>
        <end position="292"/>
    </location>
</feature>
<evidence type="ECO:0000313" key="4">
    <source>
        <dbReference type="Proteomes" id="UP000887567"/>
    </source>
</evidence>
<evidence type="ECO:0000256" key="2">
    <source>
        <dbReference type="SAM" id="SignalP"/>
    </source>
</evidence>